<name>A0A2I0A9W8_9ASPA</name>
<feature type="domain" description="Reverse transcriptase zinc-binding" evidence="2">
    <location>
        <begin position="1"/>
        <end position="51"/>
    </location>
</feature>
<dbReference type="Pfam" id="PF13966">
    <property type="entry name" value="zf-RVT"/>
    <property type="match status" value="1"/>
</dbReference>
<dbReference type="SUPFAM" id="SSF53098">
    <property type="entry name" value="Ribonuclease H-like"/>
    <property type="match status" value="1"/>
</dbReference>
<dbReference type="InterPro" id="IPR012337">
    <property type="entry name" value="RNaseH-like_sf"/>
</dbReference>
<organism evidence="3 4">
    <name type="scientific">Apostasia shenzhenica</name>
    <dbReference type="NCBI Taxonomy" id="1088818"/>
    <lineage>
        <taxon>Eukaryota</taxon>
        <taxon>Viridiplantae</taxon>
        <taxon>Streptophyta</taxon>
        <taxon>Embryophyta</taxon>
        <taxon>Tracheophyta</taxon>
        <taxon>Spermatophyta</taxon>
        <taxon>Magnoliopsida</taxon>
        <taxon>Liliopsida</taxon>
        <taxon>Asparagales</taxon>
        <taxon>Orchidaceae</taxon>
        <taxon>Apostasioideae</taxon>
        <taxon>Apostasia</taxon>
    </lineage>
</organism>
<dbReference type="GO" id="GO:0003676">
    <property type="term" value="F:nucleic acid binding"/>
    <property type="evidence" value="ECO:0007669"/>
    <property type="project" value="InterPro"/>
</dbReference>
<dbReference type="AlphaFoldDB" id="A0A2I0A9W8"/>
<evidence type="ECO:0000259" key="2">
    <source>
        <dbReference type="Pfam" id="PF13966"/>
    </source>
</evidence>
<proteinExistence type="predicted"/>
<dbReference type="InterPro" id="IPR044730">
    <property type="entry name" value="RNase_H-like_dom_plant"/>
</dbReference>
<dbReference type="OrthoDB" id="1906820at2759"/>
<reference evidence="3 4" key="1">
    <citation type="journal article" date="2017" name="Nature">
        <title>The Apostasia genome and the evolution of orchids.</title>
        <authorList>
            <person name="Zhang G.Q."/>
            <person name="Liu K.W."/>
            <person name="Li Z."/>
            <person name="Lohaus R."/>
            <person name="Hsiao Y.Y."/>
            <person name="Niu S.C."/>
            <person name="Wang J.Y."/>
            <person name="Lin Y.C."/>
            <person name="Xu Q."/>
            <person name="Chen L.J."/>
            <person name="Yoshida K."/>
            <person name="Fujiwara S."/>
            <person name="Wang Z.W."/>
            <person name="Zhang Y.Q."/>
            <person name="Mitsuda N."/>
            <person name="Wang M."/>
            <person name="Liu G.H."/>
            <person name="Pecoraro L."/>
            <person name="Huang H.X."/>
            <person name="Xiao X.J."/>
            <person name="Lin M."/>
            <person name="Wu X.Y."/>
            <person name="Wu W.L."/>
            <person name="Chen Y.Y."/>
            <person name="Chang S.B."/>
            <person name="Sakamoto S."/>
            <person name="Ohme-Takagi M."/>
            <person name="Yagi M."/>
            <person name="Zeng S.J."/>
            <person name="Shen C.Y."/>
            <person name="Yeh C.M."/>
            <person name="Luo Y.B."/>
            <person name="Tsai W.C."/>
            <person name="Van de Peer Y."/>
            <person name="Liu Z.J."/>
        </authorList>
    </citation>
    <scope>NUCLEOTIDE SEQUENCE [LARGE SCALE GENOMIC DNA]</scope>
    <source>
        <strain evidence="4">cv. Shenzhen</strain>
        <tissue evidence="3">Stem</tissue>
    </source>
</reference>
<dbReference type="InterPro" id="IPR026960">
    <property type="entry name" value="RVT-Znf"/>
</dbReference>
<sequence length="314" mass="35363">MWRILMNFLPTLCRLRDHRLKVEHTTCLLCFSEAETIDHVLKDCAFSATVWASVGLPIELVGTRFSSAKDWINILLCSPSRPKSELSAITLWAIWNERNNRLKGGKGKSPEETSFFATNYLVEMEATRESNNTTTNELQKVWTLPKHPTIKLNVDAVVDDKRGRLGVGVVARTSTGEVIACLSSNIHGSLEPTLAECLAVEQAFVLAEKIKASNIWLEGDSLEAIKLIQDTGEDLSIIRPHLKAIKDRMKLLSHSIITHIRREGNRVAHTLARYALHIEAQKVWFKKAPFFIQAVIREEMLMCKMNSQCSSVLS</sequence>
<dbReference type="GO" id="GO:0004523">
    <property type="term" value="F:RNA-DNA hybrid ribonuclease activity"/>
    <property type="evidence" value="ECO:0007669"/>
    <property type="project" value="InterPro"/>
</dbReference>
<feature type="domain" description="RNase H type-1" evidence="1">
    <location>
        <begin position="153"/>
        <end position="275"/>
    </location>
</feature>
<dbReference type="Proteomes" id="UP000236161">
    <property type="component" value="Unassembled WGS sequence"/>
</dbReference>
<dbReference type="CDD" id="cd06222">
    <property type="entry name" value="RNase_H_like"/>
    <property type="match status" value="1"/>
</dbReference>
<dbReference type="InterPro" id="IPR002156">
    <property type="entry name" value="RNaseH_domain"/>
</dbReference>
<dbReference type="InterPro" id="IPR052929">
    <property type="entry name" value="RNase_H-like_EbsB-rel"/>
</dbReference>
<dbReference type="InterPro" id="IPR036397">
    <property type="entry name" value="RNaseH_sf"/>
</dbReference>
<evidence type="ECO:0000313" key="4">
    <source>
        <dbReference type="Proteomes" id="UP000236161"/>
    </source>
</evidence>
<dbReference type="Pfam" id="PF13456">
    <property type="entry name" value="RVT_3"/>
    <property type="match status" value="1"/>
</dbReference>
<protein>
    <submittedName>
        <fullName evidence="3">Ribonuclease H protein</fullName>
    </submittedName>
</protein>
<dbReference type="PANTHER" id="PTHR47074">
    <property type="entry name" value="BNAC02G40300D PROTEIN"/>
    <property type="match status" value="1"/>
</dbReference>
<accession>A0A2I0A9W8</accession>
<dbReference type="EMBL" id="KZ452008">
    <property type="protein sequence ID" value="PKA52330.1"/>
    <property type="molecule type" value="Genomic_DNA"/>
</dbReference>
<dbReference type="PANTHER" id="PTHR47074:SF48">
    <property type="entry name" value="POLYNUCLEOTIDYL TRANSFERASE, RIBONUCLEASE H-LIKE SUPERFAMILY PROTEIN"/>
    <property type="match status" value="1"/>
</dbReference>
<gene>
    <name evidence="3" type="ORF">AXF42_Ash010226</name>
</gene>
<dbReference type="STRING" id="1088818.A0A2I0A9W8"/>
<evidence type="ECO:0000313" key="3">
    <source>
        <dbReference type="EMBL" id="PKA52330.1"/>
    </source>
</evidence>
<dbReference type="Gene3D" id="3.30.420.10">
    <property type="entry name" value="Ribonuclease H-like superfamily/Ribonuclease H"/>
    <property type="match status" value="1"/>
</dbReference>
<keyword evidence="4" id="KW-1185">Reference proteome</keyword>
<evidence type="ECO:0000259" key="1">
    <source>
        <dbReference type="Pfam" id="PF13456"/>
    </source>
</evidence>